<dbReference type="InterPro" id="IPR012962">
    <property type="entry name" value="Pept_M54_archaemetzincn"/>
</dbReference>
<keyword evidence="5" id="KW-0862">Zinc</keyword>
<evidence type="ECO:0000256" key="1">
    <source>
        <dbReference type="ARBA" id="ARBA00001947"/>
    </source>
</evidence>
<keyword evidence="4" id="KW-0378">Hydrolase</keyword>
<keyword evidence="6" id="KW-0482">Metalloprotease</keyword>
<gene>
    <name evidence="7" type="primary">AMZ1</name>
    <name evidence="7" type="ORF">FOZ63_021182</name>
</gene>
<dbReference type="EMBL" id="JABANO010006078">
    <property type="protein sequence ID" value="KAF4752404.1"/>
    <property type="molecule type" value="Genomic_DNA"/>
</dbReference>
<evidence type="ECO:0000256" key="6">
    <source>
        <dbReference type="ARBA" id="ARBA00023049"/>
    </source>
</evidence>
<accession>A0A7J6U3X0</accession>
<evidence type="ECO:0000256" key="4">
    <source>
        <dbReference type="ARBA" id="ARBA00022801"/>
    </source>
</evidence>
<dbReference type="AlphaFoldDB" id="A0A7J6U3X0"/>
<comment type="cofactor">
    <cofactor evidence="1">
        <name>Zn(2+)</name>
        <dbReference type="ChEBI" id="CHEBI:29105"/>
    </cofactor>
</comment>
<evidence type="ECO:0000256" key="3">
    <source>
        <dbReference type="ARBA" id="ARBA00022723"/>
    </source>
</evidence>
<keyword evidence="3" id="KW-0479">Metal-binding</keyword>
<dbReference type="SUPFAM" id="SSF55486">
    <property type="entry name" value="Metalloproteases ('zincins'), catalytic domain"/>
    <property type="match status" value="1"/>
</dbReference>
<dbReference type="PANTHER" id="PTHR15910">
    <property type="entry name" value="ARCHAEMETZINCIN"/>
    <property type="match status" value="1"/>
</dbReference>
<evidence type="ECO:0000313" key="8">
    <source>
        <dbReference type="Proteomes" id="UP000553632"/>
    </source>
</evidence>
<sequence>MTSKVNLKVEITPLPNQSGESFEDFKLRAKENLAQPGRVIEIVPIILTDRDAVDVLASVVPPLHDFLEAFFPSVEASVRRAHTMKAPAGDLHSILKKLGSKPRARQPPLHRLGLVCQLPSIQQQNDASSAQPPCTCTYCSLGPSVVQPGSNAESCLSMICLEKLAFPLATREQLLERICKAAAHNVCHSLGMGHCHFYKCLMNVAYTGESFEHIPSYLCPVCLRKLWQCLRFDPLRRYQSLSSFWESRQPSSHSKRWYDARLQRIKTRLISECPSKGTK</sequence>
<protein>
    <submittedName>
        <fullName evidence="7">Archaemetzincin-1</fullName>
    </submittedName>
</protein>
<dbReference type="PANTHER" id="PTHR15910:SF1">
    <property type="entry name" value="ARCHAEMETZINCIN-2"/>
    <property type="match status" value="1"/>
</dbReference>
<proteinExistence type="predicted"/>
<reference evidence="7 8" key="1">
    <citation type="submission" date="2020-04" db="EMBL/GenBank/DDBJ databases">
        <title>Perkinsus olseni comparative genomics.</title>
        <authorList>
            <person name="Bogema D.R."/>
        </authorList>
    </citation>
    <scope>NUCLEOTIDE SEQUENCE [LARGE SCALE GENOMIC DNA]</scope>
    <source>
        <strain evidence="7 8">ATCC PRA-207</strain>
    </source>
</reference>
<dbReference type="GO" id="GO:0006508">
    <property type="term" value="P:proteolysis"/>
    <property type="evidence" value="ECO:0007669"/>
    <property type="project" value="UniProtKB-KW"/>
</dbReference>
<evidence type="ECO:0000256" key="5">
    <source>
        <dbReference type="ARBA" id="ARBA00022833"/>
    </source>
</evidence>
<comment type="caution">
    <text evidence="7">The sequence shown here is derived from an EMBL/GenBank/DDBJ whole genome shotgun (WGS) entry which is preliminary data.</text>
</comment>
<evidence type="ECO:0000313" key="7">
    <source>
        <dbReference type="EMBL" id="KAF4752404.1"/>
    </source>
</evidence>
<name>A0A7J6U3X0_PEROL</name>
<dbReference type="InterPro" id="IPR024079">
    <property type="entry name" value="MetalloPept_cat_dom_sf"/>
</dbReference>
<evidence type="ECO:0000256" key="2">
    <source>
        <dbReference type="ARBA" id="ARBA00022670"/>
    </source>
</evidence>
<keyword evidence="2" id="KW-0645">Protease</keyword>
<dbReference type="GO" id="GO:0046872">
    <property type="term" value="F:metal ion binding"/>
    <property type="evidence" value="ECO:0007669"/>
    <property type="project" value="UniProtKB-KW"/>
</dbReference>
<dbReference type="Pfam" id="PF07998">
    <property type="entry name" value="Peptidase_M54"/>
    <property type="match status" value="1"/>
</dbReference>
<dbReference type="Proteomes" id="UP000553632">
    <property type="component" value="Unassembled WGS sequence"/>
</dbReference>
<keyword evidence="8" id="KW-1185">Reference proteome</keyword>
<dbReference type="Gene3D" id="3.40.390.10">
    <property type="entry name" value="Collagenase (Catalytic Domain)"/>
    <property type="match status" value="1"/>
</dbReference>
<organism evidence="7 8">
    <name type="scientific">Perkinsus olseni</name>
    <name type="common">Perkinsus atlanticus</name>
    <dbReference type="NCBI Taxonomy" id="32597"/>
    <lineage>
        <taxon>Eukaryota</taxon>
        <taxon>Sar</taxon>
        <taxon>Alveolata</taxon>
        <taxon>Perkinsozoa</taxon>
        <taxon>Perkinsea</taxon>
        <taxon>Perkinsida</taxon>
        <taxon>Perkinsidae</taxon>
        <taxon>Perkinsus</taxon>
    </lineage>
</organism>
<dbReference type="GO" id="GO:0008237">
    <property type="term" value="F:metallopeptidase activity"/>
    <property type="evidence" value="ECO:0007669"/>
    <property type="project" value="UniProtKB-KW"/>
</dbReference>